<accession>A0A1I6V6F0</accession>
<sequence>MSKAEANNGDPEIERINLRISQSFREVIDETWRERGFNSRSEFIRYALRESVNHPEGAGFWKDLAISEAQFDDGESRSSEEIKAAYGTDDE</sequence>
<feature type="domain" description="Ribbon-helix-helix protein CopG" evidence="2">
    <location>
        <begin position="14"/>
        <end position="50"/>
    </location>
</feature>
<dbReference type="InterPro" id="IPR010985">
    <property type="entry name" value="Ribbon_hlx_hlx"/>
</dbReference>
<dbReference type="EMBL" id="FOZS01000011">
    <property type="protein sequence ID" value="SFT09242.1"/>
    <property type="molecule type" value="Genomic_DNA"/>
</dbReference>
<dbReference type="AlphaFoldDB" id="A0A1I6V6F0"/>
<dbReference type="GO" id="GO:0006355">
    <property type="term" value="P:regulation of DNA-templated transcription"/>
    <property type="evidence" value="ECO:0007669"/>
    <property type="project" value="InterPro"/>
</dbReference>
<keyword evidence="4" id="KW-1185">Reference proteome</keyword>
<organism evidence="3 4">
    <name type="scientific">Halostagnicola kamekurae</name>
    <dbReference type="NCBI Taxonomy" id="619731"/>
    <lineage>
        <taxon>Archaea</taxon>
        <taxon>Methanobacteriati</taxon>
        <taxon>Methanobacteriota</taxon>
        <taxon>Stenosarchaea group</taxon>
        <taxon>Halobacteria</taxon>
        <taxon>Halobacteriales</taxon>
        <taxon>Natrialbaceae</taxon>
        <taxon>Halostagnicola</taxon>
    </lineage>
</organism>
<feature type="region of interest" description="Disordered" evidence="1">
    <location>
        <begin position="72"/>
        <end position="91"/>
    </location>
</feature>
<dbReference type="RefSeq" id="WP_092907865.1">
    <property type="nucleotide sequence ID" value="NZ_FOZS01000011.1"/>
</dbReference>
<gene>
    <name evidence="3" type="ORF">SAMN04488556_0089</name>
</gene>
<protein>
    <submittedName>
        <fullName evidence="3">Ribbon-helix-helix protein, copG family</fullName>
    </submittedName>
</protein>
<dbReference type="CDD" id="cd22231">
    <property type="entry name" value="RHH_NikR_HicB-like"/>
    <property type="match status" value="1"/>
</dbReference>
<dbReference type="OrthoDB" id="25654at2157"/>
<dbReference type="Gene3D" id="1.10.1220.10">
    <property type="entry name" value="Met repressor-like"/>
    <property type="match status" value="1"/>
</dbReference>
<evidence type="ECO:0000313" key="4">
    <source>
        <dbReference type="Proteomes" id="UP000199199"/>
    </source>
</evidence>
<feature type="compositionally biased region" description="Basic and acidic residues" evidence="1">
    <location>
        <begin position="74"/>
        <end position="83"/>
    </location>
</feature>
<dbReference type="InterPro" id="IPR013321">
    <property type="entry name" value="Arc_rbn_hlx_hlx"/>
</dbReference>
<evidence type="ECO:0000259" key="2">
    <source>
        <dbReference type="Pfam" id="PF01402"/>
    </source>
</evidence>
<proteinExistence type="predicted"/>
<dbReference type="InterPro" id="IPR002145">
    <property type="entry name" value="CopG"/>
</dbReference>
<evidence type="ECO:0000313" key="3">
    <source>
        <dbReference type="EMBL" id="SFT09242.1"/>
    </source>
</evidence>
<name>A0A1I6V6F0_9EURY</name>
<evidence type="ECO:0000256" key="1">
    <source>
        <dbReference type="SAM" id="MobiDB-lite"/>
    </source>
</evidence>
<dbReference type="SUPFAM" id="SSF47598">
    <property type="entry name" value="Ribbon-helix-helix"/>
    <property type="match status" value="1"/>
</dbReference>
<dbReference type="Pfam" id="PF01402">
    <property type="entry name" value="RHH_1"/>
    <property type="match status" value="1"/>
</dbReference>
<dbReference type="Proteomes" id="UP000199199">
    <property type="component" value="Unassembled WGS sequence"/>
</dbReference>
<reference evidence="4" key="1">
    <citation type="submission" date="2016-10" db="EMBL/GenBank/DDBJ databases">
        <authorList>
            <person name="Varghese N."/>
            <person name="Submissions S."/>
        </authorList>
    </citation>
    <scope>NUCLEOTIDE SEQUENCE [LARGE SCALE GENOMIC DNA]</scope>
    <source>
        <strain evidence="4">DSM 22427</strain>
    </source>
</reference>